<sequence>MTARIAAHHSNRIGAVYSSLHAFWSARHAVANGITSRRDAYSVILFNQHQLQIATNDFTSSPERLLDLVLPHGAGGGTNYTPALQVAQSVMESNWSTERTPVVVFLSDGECTVDDSVTRNLSRRAITLGRALSFHAVSFGPHNAVLRRMADIASEVQRSAHPDPMHPPIPSSYVEALDSVRLAETFIGIANSLTKPRGGLMHR</sequence>
<feature type="domain" description="VWFA" evidence="1">
    <location>
        <begin position="21"/>
        <end position="110"/>
    </location>
</feature>
<name>K5WIW3_PHACS</name>
<dbReference type="InParanoid" id="K5WIW3"/>
<dbReference type="SUPFAM" id="SSF53300">
    <property type="entry name" value="vWA-like"/>
    <property type="match status" value="1"/>
</dbReference>
<accession>K5WIW3</accession>
<dbReference type="Pfam" id="PF13519">
    <property type="entry name" value="VWA_2"/>
    <property type="match status" value="1"/>
</dbReference>
<dbReference type="KEGG" id="pco:PHACADRAFT_88120"/>
<organism evidence="2 3">
    <name type="scientific">Phanerochaete carnosa (strain HHB-10118-sp)</name>
    <name type="common">White-rot fungus</name>
    <name type="synonym">Peniophora carnosa</name>
    <dbReference type="NCBI Taxonomy" id="650164"/>
    <lineage>
        <taxon>Eukaryota</taxon>
        <taxon>Fungi</taxon>
        <taxon>Dikarya</taxon>
        <taxon>Basidiomycota</taxon>
        <taxon>Agaricomycotina</taxon>
        <taxon>Agaricomycetes</taxon>
        <taxon>Polyporales</taxon>
        <taxon>Phanerochaetaceae</taxon>
        <taxon>Phanerochaete</taxon>
    </lineage>
</organism>
<dbReference type="CDD" id="cd00198">
    <property type="entry name" value="vWFA"/>
    <property type="match status" value="1"/>
</dbReference>
<dbReference type="OrthoDB" id="2793209at2759"/>
<proteinExistence type="predicted"/>
<keyword evidence="3" id="KW-1185">Reference proteome</keyword>
<reference evidence="2 3" key="1">
    <citation type="journal article" date="2012" name="BMC Genomics">
        <title>Comparative genomics of the white-rot fungi, Phanerochaete carnosa and P. chrysosporium, to elucidate the genetic basis of the distinct wood types they colonize.</title>
        <authorList>
            <person name="Suzuki H."/>
            <person name="MacDonald J."/>
            <person name="Syed K."/>
            <person name="Salamov A."/>
            <person name="Hori C."/>
            <person name="Aerts A."/>
            <person name="Henrissat B."/>
            <person name="Wiebenga A."/>
            <person name="vanKuyk P.A."/>
            <person name="Barry K."/>
            <person name="Lindquist E."/>
            <person name="LaButti K."/>
            <person name="Lapidus A."/>
            <person name="Lucas S."/>
            <person name="Coutinho P."/>
            <person name="Gong Y."/>
            <person name="Samejima M."/>
            <person name="Mahadevan R."/>
            <person name="Abou-Zaid M."/>
            <person name="de Vries R.P."/>
            <person name="Igarashi K."/>
            <person name="Yadav J.S."/>
            <person name="Grigoriev I.V."/>
            <person name="Master E.R."/>
        </authorList>
    </citation>
    <scope>NUCLEOTIDE SEQUENCE [LARGE SCALE GENOMIC DNA]</scope>
    <source>
        <strain evidence="2 3">HHB-10118-sp</strain>
    </source>
</reference>
<dbReference type="GeneID" id="18920592"/>
<dbReference type="AlphaFoldDB" id="K5WIW3"/>
<dbReference type="InterPro" id="IPR002035">
    <property type="entry name" value="VWF_A"/>
</dbReference>
<dbReference type="STRING" id="650164.K5WIW3"/>
<gene>
    <name evidence="2" type="ORF">PHACADRAFT_88120</name>
</gene>
<evidence type="ECO:0000313" key="2">
    <source>
        <dbReference type="EMBL" id="EKM59290.1"/>
    </source>
</evidence>
<dbReference type="EMBL" id="JH930469">
    <property type="protein sequence ID" value="EKM59290.1"/>
    <property type="molecule type" value="Genomic_DNA"/>
</dbReference>
<dbReference type="Gene3D" id="3.40.50.410">
    <property type="entry name" value="von Willebrand factor, type A domain"/>
    <property type="match status" value="1"/>
</dbReference>
<dbReference type="HOGENOM" id="CLU_044503_1_0_1"/>
<evidence type="ECO:0000313" key="3">
    <source>
        <dbReference type="Proteomes" id="UP000008370"/>
    </source>
</evidence>
<evidence type="ECO:0000259" key="1">
    <source>
        <dbReference type="Pfam" id="PF13519"/>
    </source>
</evidence>
<dbReference type="InterPro" id="IPR036465">
    <property type="entry name" value="vWFA_dom_sf"/>
</dbReference>
<protein>
    <recommendedName>
        <fullName evidence="1">VWFA domain-containing protein</fullName>
    </recommendedName>
</protein>
<dbReference type="Proteomes" id="UP000008370">
    <property type="component" value="Unassembled WGS sequence"/>
</dbReference>
<dbReference type="RefSeq" id="XP_007391854.1">
    <property type="nucleotide sequence ID" value="XM_007391792.1"/>
</dbReference>